<dbReference type="AlphaFoldDB" id="A0A2K3KU88"/>
<evidence type="ECO:0000313" key="2">
    <source>
        <dbReference type="EMBL" id="PNX69836.1"/>
    </source>
</evidence>
<evidence type="ECO:0000313" key="3">
    <source>
        <dbReference type="Proteomes" id="UP000236291"/>
    </source>
</evidence>
<proteinExistence type="predicted"/>
<evidence type="ECO:0000256" key="1">
    <source>
        <dbReference type="SAM" id="MobiDB-lite"/>
    </source>
</evidence>
<sequence>MSQTQPNIHQKDLAPLPLLLWCEQDNKAATIVQVDVTVVVVRIRRRLVATNAVPTRHRGSPLKGHHVTAVRGQDDERLCEGPIGSR</sequence>
<feature type="compositionally biased region" description="Basic residues" evidence="1">
    <location>
        <begin position="55"/>
        <end position="68"/>
    </location>
</feature>
<feature type="region of interest" description="Disordered" evidence="1">
    <location>
        <begin position="55"/>
        <end position="86"/>
    </location>
</feature>
<name>A0A2K3KU88_TRIPR</name>
<accession>A0A2K3KU88</accession>
<comment type="caution">
    <text evidence="2">The sequence shown here is derived from an EMBL/GenBank/DDBJ whole genome shotgun (WGS) entry which is preliminary data.</text>
</comment>
<reference evidence="2 3" key="2">
    <citation type="journal article" date="2017" name="Front. Plant Sci.">
        <title>Gene Classification and Mining of Molecular Markers Useful in Red Clover (Trifolium pratense) Breeding.</title>
        <authorList>
            <person name="Istvanek J."/>
            <person name="Dluhosova J."/>
            <person name="Dluhos P."/>
            <person name="Patkova L."/>
            <person name="Nedelnik J."/>
            <person name="Repkova J."/>
        </authorList>
    </citation>
    <scope>NUCLEOTIDE SEQUENCE [LARGE SCALE GENOMIC DNA]</scope>
    <source>
        <strain evidence="3">cv. Tatra</strain>
        <tissue evidence="2">Young leaves</tissue>
    </source>
</reference>
<gene>
    <name evidence="2" type="ORF">L195_g056936</name>
</gene>
<organism evidence="2 3">
    <name type="scientific">Trifolium pratense</name>
    <name type="common">Red clover</name>
    <dbReference type="NCBI Taxonomy" id="57577"/>
    <lineage>
        <taxon>Eukaryota</taxon>
        <taxon>Viridiplantae</taxon>
        <taxon>Streptophyta</taxon>
        <taxon>Embryophyta</taxon>
        <taxon>Tracheophyta</taxon>
        <taxon>Spermatophyta</taxon>
        <taxon>Magnoliopsida</taxon>
        <taxon>eudicotyledons</taxon>
        <taxon>Gunneridae</taxon>
        <taxon>Pentapetalae</taxon>
        <taxon>rosids</taxon>
        <taxon>fabids</taxon>
        <taxon>Fabales</taxon>
        <taxon>Fabaceae</taxon>
        <taxon>Papilionoideae</taxon>
        <taxon>50 kb inversion clade</taxon>
        <taxon>NPAAA clade</taxon>
        <taxon>Hologalegina</taxon>
        <taxon>IRL clade</taxon>
        <taxon>Trifolieae</taxon>
        <taxon>Trifolium</taxon>
    </lineage>
</organism>
<dbReference type="EMBL" id="ASHM01110174">
    <property type="protein sequence ID" value="PNX69836.1"/>
    <property type="molecule type" value="Genomic_DNA"/>
</dbReference>
<protein>
    <submittedName>
        <fullName evidence="2">Uncharacterized protein</fullName>
    </submittedName>
</protein>
<reference evidence="2 3" key="1">
    <citation type="journal article" date="2014" name="Am. J. Bot.">
        <title>Genome assembly and annotation for red clover (Trifolium pratense; Fabaceae).</title>
        <authorList>
            <person name="Istvanek J."/>
            <person name="Jaros M."/>
            <person name="Krenek A."/>
            <person name="Repkova J."/>
        </authorList>
    </citation>
    <scope>NUCLEOTIDE SEQUENCE [LARGE SCALE GENOMIC DNA]</scope>
    <source>
        <strain evidence="3">cv. Tatra</strain>
        <tissue evidence="2">Young leaves</tissue>
    </source>
</reference>
<dbReference type="Proteomes" id="UP000236291">
    <property type="component" value="Unassembled WGS sequence"/>
</dbReference>